<comment type="caution">
    <text evidence="5">The sequence shown here is derived from an EMBL/GenBank/DDBJ whole genome shotgun (WGS) entry which is preliminary data.</text>
</comment>
<dbReference type="InterPro" id="IPR011650">
    <property type="entry name" value="Peptidase_M20_dimer"/>
</dbReference>
<dbReference type="Gene3D" id="3.40.630.10">
    <property type="entry name" value="Zn peptidases"/>
    <property type="match status" value="1"/>
</dbReference>
<dbReference type="InterPro" id="IPR002933">
    <property type="entry name" value="Peptidase_M20"/>
</dbReference>
<proteinExistence type="inferred from homology"/>
<comment type="similarity">
    <text evidence="1">Belongs to the peptidase M20 family.</text>
</comment>
<evidence type="ECO:0000259" key="4">
    <source>
        <dbReference type="Pfam" id="PF07687"/>
    </source>
</evidence>
<evidence type="ECO:0000256" key="3">
    <source>
        <dbReference type="PIRSR" id="PIRSR005962-1"/>
    </source>
</evidence>
<feature type="domain" description="Peptidase M20 dimerisation" evidence="4">
    <location>
        <begin position="190"/>
        <end position="282"/>
    </location>
</feature>
<reference evidence="5 6" key="1">
    <citation type="submission" date="2017-07" db="EMBL/GenBank/DDBJ databases">
        <title>Tetzosporium hominis gen.nov. sp.nov.</title>
        <authorList>
            <person name="Tetz G."/>
            <person name="Tetz V."/>
        </authorList>
    </citation>
    <scope>NUCLEOTIDE SEQUENCE [LARGE SCALE GENOMIC DNA]</scope>
    <source>
        <strain evidence="5 6">VT-49</strain>
    </source>
</reference>
<dbReference type="EMBL" id="NOKQ01000220">
    <property type="protein sequence ID" value="OZS77569.1"/>
    <property type="molecule type" value="Genomic_DNA"/>
</dbReference>
<dbReference type="CDD" id="cd08021">
    <property type="entry name" value="M20_Acy1_YhaA-like"/>
    <property type="match status" value="1"/>
</dbReference>
<gene>
    <name evidence="5" type="ORF">CF394_10165</name>
</gene>
<dbReference type="OrthoDB" id="2416606at2"/>
<dbReference type="FunFam" id="3.30.70.360:FF:000014">
    <property type="entry name" value="N-acyl-L-amino acid amidohydrolase"/>
    <property type="match status" value="1"/>
</dbReference>
<dbReference type="InterPro" id="IPR017439">
    <property type="entry name" value="Amidohydrolase"/>
</dbReference>
<dbReference type="SUPFAM" id="SSF53187">
    <property type="entry name" value="Zn-dependent exopeptidases"/>
    <property type="match status" value="1"/>
</dbReference>
<protein>
    <submittedName>
        <fullName evidence="5">Peptidase M20</fullName>
    </submittedName>
</protein>
<feature type="binding site" evidence="3">
    <location>
        <position position="107"/>
    </location>
    <ligand>
        <name>Mn(2+)</name>
        <dbReference type="ChEBI" id="CHEBI:29035"/>
        <label>2</label>
    </ligand>
</feature>
<sequence length="393" mass="42690">MSTTETLFNQIDSLYEEMVTIRRHFHENPELSFEEVETPKFIANYLTELGIEVETGVGGRGVIGRIYGGHPGKTVALRADFDALAIQDEKDVPYRSKAAGKMHACGHDGHTATLLAVAKVLQEHRADLKGNVVLIHQFAEELAPGGAKPMIEAGCLEGVDAVFGTHLWSMTPYGTIGWAPGPSMAAADRFAIKINGRGGHGASPHETIDSLYLATQVVSQFQSIVSRRIDPLQPAVLTVATFKSGSAFNVIPDSAEIGGTVRTFDTGVQDQIIEEMDRIIKGVCEGSGATYEFDFFKGYPAVINHEKDAHLVAAAARKVVGNEQVVQMPPIMGGEDFSYFLLERPGAFFFTGAGNPEVGAEYPHHHPKFDFDERAMKDAAKVLIQVTLDYLEA</sequence>
<dbReference type="RefSeq" id="WP_094943431.1">
    <property type="nucleotide sequence ID" value="NZ_NOKQ01000220.1"/>
</dbReference>
<feature type="binding site" evidence="3">
    <location>
        <position position="141"/>
    </location>
    <ligand>
        <name>Mn(2+)</name>
        <dbReference type="ChEBI" id="CHEBI:29035"/>
        <label>2</label>
    </ligand>
</feature>
<keyword evidence="3" id="KW-0464">Manganese</keyword>
<dbReference type="PANTHER" id="PTHR11014">
    <property type="entry name" value="PEPTIDASE M20 FAMILY MEMBER"/>
    <property type="match status" value="1"/>
</dbReference>
<evidence type="ECO:0000313" key="5">
    <source>
        <dbReference type="EMBL" id="OZS77569.1"/>
    </source>
</evidence>
<dbReference type="GO" id="GO:0016787">
    <property type="term" value="F:hydrolase activity"/>
    <property type="evidence" value="ECO:0007669"/>
    <property type="project" value="UniProtKB-KW"/>
</dbReference>
<evidence type="ECO:0000256" key="2">
    <source>
        <dbReference type="ARBA" id="ARBA00022801"/>
    </source>
</evidence>
<keyword evidence="3" id="KW-0479">Metal-binding</keyword>
<dbReference type="NCBIfam" id="TIGR01891">
    <property type="entry name" value="amidohydrolases"/>
    <property type="match status" value="1"/>
</dbReference>
<comment type="cofactor">
    <cofactor evidence="3">
        <name>Mn(2+)</name>
        <dbReference type="ChEBI" id="CHEBI:29035"/>
    </cofactor>
    <text evidence="3">The Mn(2+) ion enhances activity.</text>
</comment>
<keyword evidence="6" id="KW-1185">Reference proteome</keyword>
<dbReference type="InterPro" id="IPR036264">
    <property type="entry name" value="Bact_exopeptidase_dim_dom"/>
</dbReference>
<feature type="binding site" evidence="3">
    <location>
        <position position="365"/>
    </location>
    <ligand>
        <name>Mn(2+)</name>
        <dbReference type="ChEBI" id="CHEBI:29035"/>
        <label>2</label>
    </ligand>
</feature>
<dbReference type="PIRSF" id="PIRSF005962">
    <property type="entry name" value="Pept_M20D_amidohydro"/>
    <property type="match status" value="1"/>
</dbReference>
<dbReference type="AlphaFoldDB" id="A0A264W1W8"/>
<dbReference type="Proteomes" id="UP000217065">
    <property type="component" value="Unassembled WGS sequence"/>
</dbReference>
<accession>A0A264W1W8</accession>
<dbReference type="Pfam" id="PF01546">
    <property type="entry name" value="Peptidase_M20"/>
    <property type="match status" value="1"/>
</dbReference>
<feature type="binding site" evidence="3">
    <location>
        <position position="105"/>
    </location>
    <ligand>
        <name>Mn(2+)</name>
        <dbReference type="ChEBI" id="CHEBI:29035"/>
        <label>2</label>
    </ligand>
</feature>
<keyword evidence="2" id="KW-0378">Hydrolase</keyword>
<dbReference type="Pfam" id="PF07687">
    <property type="entry name" value="M20_dimer"/>
    <property type="match status" value="1"/>
</dbReference>
<dbReference type="Gene3D" id="3.30.70.360">
    <property type="match status" value="1"/>
</dbReference>
<dbReference type="PANTHER" id="PTHR11014:SF63">
    <property type="entry name" value="METALLOPEPTIDASE, PUTATIVE (AFU_ORTHOLOGUE AFUA_6G09600)-RELATED"/>
    <property type="match status" value="1"/>
</dbReference>
<feature type="binding site" evidence="3">
    <location>
        <position position="166"/>
    </location>
    <ligand>
        <name>Mn(2+)</name>
        <dbReference type="ChEBI" id="CHEBI:29035"/>
        <label>2</label>
    </ligand>
</feature>
<name>A0A264W1W8_9BACL</name>
<evidence type="ECO:0000313" key="6">
    <source>
        <dbReference type="Proteomes" id="UP000217065"/>
    </source>
</evidence>
<evidence type="ECO:0000256" key="1">
    <source>
        <dbReference type="ARBA" id="ARBA00006153"/>
    </source>
</evidence>
<organism evidence="5 6">
    <name type="scientific">Tetzosporium hominis</name>
    <dbReference type="NCBI Taxonomy" id="2020506"/>
    <lineage>
        <taxon>Bacteria</taxon>
        <taxon>Bacillati</taxon>
        <taxon>Bacillota</taxon>
        <taxon>Bacilli</taxon>
        <taxon>Bacillales</taxon>
        <taxon>Caryophanaceae</taxon>
        <taxon>Tetzosporium</taxon>
    </lineage>
</organism>
<dbReference type="SUPFAM" id="SSF55031">
    <property type="entry name" value="Bacterial exopeptidase dimerisation domain"/>
    <property type="match status" value="1"/>
</dbReference>
<dbReference type="GO" id="GO:0046872">
    <property type="term" value="F:metal ion binding"/>
    <property type="evidence" value="ECO:0007669"/>
    <property type="project" value="UniProtKB-KW"/>
</dbReference>